<dbReference type="KEGG" id="csg:Cylst_3587"/>
<gene>
    <name evidence="1" type="ORF">Cylst_3587</name>
</gene>
<keyword evidence="2" id="KW-1185">Reference proteome</keyword>
<evidence type="ECO:0000313" key="1">
    <source>
        <dbReference type="EMBL" id="AFZ25723.1"/>
    </source>
</evidence>
<evidence type="ECO:0000313" key="2">
    <source>
        <dbReference type="Proteomes" id="UP000010475"/>
    </source>
</evidence>
<dbReference type="Proteomes" id="UP000010475">
    <property type="component" value="Chromosome"/>
</dbReference>
<accession>K9WZT9</accession>
<sequence>MLTQMYWLFDFLPAATPLLCDIDYTTISGSSQEREKLSLDNLLSF</sequence>
<organism evidence="1 2">
    <name type="scientific">Cylindrospermum stagnale PCC 7417</name>
    <dbReference type="NCBI Taxonomy" id="56107"/>
    <lineage>
        <taxon>Bacteria</taxon>
        <taxon>Bacillati</taxon>
        <taxon>Cyanobacteriota</taxon>
        <taxon>Cyanophyceae</taxon>
        <taxon>Nostocales</taxon>
        <taxon>Nostocaceae</taxon>
        <taxon>Cylindrospermum</taxon>
    </lineage>
</organism>
<protein>
    <submittedName>
        <fullName evidence="1">Uncharacterized protein</fullName>
    </submittedName>
</protein>
<dbReference type="AlphaFoldDB" id="K9WZT9"/>
<name>K9WZT9_9NOST</name>
<reference evidence="1 2" key="1">
    <citation type="submission" date="2012-06" db="EMBL/GenBank/DDBJ databases">
        <title>Finished chromosome of genome of Cylindrospermum stagnale PCC 7417.</title>
        <authorList>
            <consortium name="US DOE Joint Genome Institute"/>
            <person name="Gugger M."/>
            <person name="Coursin T."/>
            <person name="Rippka R."/>
            <person name="Tandeau De Marsac N."/>
            <person name="Huntemann M."/>
            <person name="Wei C.-L."/>
            <person name="Han J."/>
            <person name="Detter J.C."/>
            <person name="Han C."/>
            <person name="Tapia R."/>
            <person name="Chen A."/>
            <person name="Kyrpides N."/>
            <person name="Mavromatis K."/>
            <person name="Markowitz V."/>
            <person name="Szeto E."/>
            <person name="Ivanova N."/>
            <person name="Pagani I."/>
            <person name="Pati A."/>
            <person name="Goodwin L."/>
            <person name="Nordberg H.P."/>
            <person name="Cantor M.N."/>
            <person name="Hua S.X."/>
            <person name="Woyke T."/>
            <person name="Kerfeld C.A."/>
        </authorList>
    </citation>
    <scope>NUCLEOTIDE SEQUENCE [LARGE SCALE GENOMIC DNA]</scope>
    <source>
        <strain evidence="1 2">PCC 7417</strain>
    </source>
</reference>
<dbReference type="STRING" id="56107.Cylst_3587"/>
<proteinExistence type="predicted"/>
<dbReference type="EMBL" id="CP003642">
    <property type="protein sequence ID" value="AFZ25723.1"/>
    <property type="molecule type" value="Genomic_DNA"/>
</dbReference>
<dbReference type="HOGENOM" id="CLU_3198825_0_0_3"/>